<gene>
    <name evidence="2" type="ORF">O0I10_010524</name>
</gene>
<comment type="caution">
    <text evidence="2">The sequence shown here is derived from an EMBL/GenBank/DDBJ whole genome shotgun (WGS) entry which is preliminary data.</text>
</comment>
<dbReference type="RefSeq" id="XP_058338757.1">
    <property type="nucleotide sequence ID" value="XM_058490503.1"/>
</dbReference>
<name>A0AAD7XUZ5_9FUNG</name>
<proteinExistence type="predicted"/>
<organism evidence="2 3">
    <name type="scientific">Lichtheimia ornata</name>
    <dbReference type="NCBI Taxonomy" id="688661"/>
    <lineage>
        <taxon>Eukaryota</taxon>
        <taxon>Fungi</taxon>
        <taxon>Fungi incertae sedis</taxon>
        <taxon>Mucoromycota</taxon>
        <taxon>Mucoromycotina</taxon>
        <taxon>Mucoromycetes</taxon>
        <taxon>Mucorales</taxon>
        <taxon>Lichtheimiaceae</taxon>
        <taxon>Lichtheimia</taxon>
    </lineage>
</organism>
<protein>
    <submittedName>
        <fullName evidence="2">Uncharacterized protein</fullName>
    </submittedName>
</protein>
<reference evidence="2 3" key="1">
    <citation type="submission" date="2023-03" db="EMBL/GenBank/DDBJ databases">
        <title>Genome sequence of Lichtheimia ornata CBS 291.66.</title>
        <authorList>
            <person name="Mohabir J.T."/>
            <person name="Shea T.P."/>
            <person name="Kurbessoian T."/>
            <person name="Berby B."/>
            <person name="Fontaine J."/>
            <person name="Livny J."/>
            <person name="Gnirke A."/>
            <person name="Stajich J.E."/>
            <person name="Cuomo C.A."/>
        </authorList>
    </citation>
    <scope>NUCLEOTIDE SEQUENCE [LARGE SCALE GENOMIC DNA]</scope>
    <source>
        <strain evidence="2">CBS 291.66</strain>
    </source>
</reference>
<dbReference type="GeneID" id="83217927"/>
<dbReference type="Proteomes" id="UP001234581">
    <property type="component" value="Unassembled WGS sequence"/>
</dbReference>
<dbReference type="AlphaFoldDB" id="A0AAD7XUZ5"/>
<evidence type="ECO:0000256" key="1">
    <source>
        <dbReference type="SAM" id="MobiDB-lite"/>
    </source>
</evidence>
<dbReference type="EMBL" id="JARTCD010000071">
    <property type="protein sequence ID" value="KAJ8653843.1"/>
    <property type="molecule type" value="Genomic_DNA"/>
</dbReference>
<evidence type="ECO:0000313" key="2">
    <source>
        <dbReference type="EMBL" id="KAJ8653843.1"/>
    </source>
</evidence>
<evidence type="ECO:0000313" key="3">
    <source>
        <dbReference type="Proteomes" id="UP001234581"/>
    </source>
</evidence>
<feature type="region of interest" description="Disordered" evidence="1">
    <location>
        <begin position="97"/>
        <end position="119"/>
    </location>
</feature>
<feature type="compositionally biased region" description="Polar residues" evidence="1">
    <location>
        <begin position="97"/>
        <end position="110"/>
    </location>
</feature>
<accession>A0AAD7XUZ5</accession>
<sequence length="320" mass="36437">MIRNAFDHFMQTSPSAWDLEECFVIYRSADASLSIHDVTTKIQQDLTRVAELRPHLTNKADSLSATLKILDNISRSEKTVLTTVKIADRWESNGKVTVNQYGSQSTSSGEPLSKRKVHDSTTPLRFRLDQIMLLSAELEAGNIDSDERTEAWLIGRIWGMVDKAFNDLKLFDVSRGEKSCQASSVRKNKSRVPQGADALQRKKMGRRLDIILKRLRLEGEGLETTKSLEGHVVVVEAAYIGEVYGKRDGSWNVAIRPKDVLAVDGYTCILHLSRLKDAYCCCPQLRRTSWIITNRTVHGMVRKDHHTTFLRSIELRRYRF</sequence>
<keyword evidence="3" id="KW-1185">Reference proteome</keyword>